<keyword evidence="3 5" id="KW-0238">DNA-binding</keyword>
<evidence type="ECO:0000256" key="4">
    <source>
        <dbReference type="ARBA" id="ARBA00023163"/>
    </source>
</evidence>
<dbReference type="Proteomes" id="UP001501490">
    <property type="component" value="Unassembled WGS sequence"/>
</dbReference>
<dbReference type="Gene3D" id="1.25.40.10">
    <property type="entry name" value="Tetratricopeptide repeat domain"/>
    <property type="match status" value="3"/>
</dbReference>
<dbReference type="InterPro" id="IPR016032">
    <property type="entry name" value="Sig_transdc_resp-reg_C-effctor"/>
</dbReference>
<feature type="compositionally biased region" description="Basic and acidic residues" evidence="6">
    <location>
        <begin position="1"/>
        <end position="21"/>
    </location>
</feature>
<dbReference type="Pfam" id="PF03704">
    <property type="entry name" value="BTAD"/>
    <property type="match status" value="1"/>
</dbReference>
<feature type="region of interest" description="Disordered" evidence="6">
    <location>
        <begin position="266"/>
        <end position="299"/>
    </location>
</feature>
<dbReference type="PRINTS" id="PR00364">
    <property type="entry name" value="DISEASERSIST"/>
</dbReference>
<keyword evidence="4" id="KW-0804">Transcription</keyword>
<organism evidence="8 9">
    <name type="scientific">Microlunatus ginsengisoli</name>
    <dbReference type="NCBI Taxonomy" id="363863"/>
    <lineage>
        <taxon>Bacteria</taxon>
        <taxon>Bacillati</taxon>
        <taxon>Actinomycetota</taxon>
        <taxon>Actinomycetes</taxon>
        <taxon>Propionibacteriales</taxon>
        <taxon>Propionibacteriaceae</taxon>
        <taxon>Microlunatus</taxon>
    </lineage>
</organism>
<dbReference type="RefSeq" id="WP_344802227.1">
    <property type="nucleotide sequence ID" value="NZ_BAABAB010000007.1"/>
</dbReference>
<dbReference type="InterPro" id="IPR036388">
    <property type="entry name" value="WH-like_DNA-bd_sf"/>
</dbReference>
<dbReference type="EMBL" id="BAABAB010000007">
    <property type="protein sequence ID" value="GAA3611268.1"/>
    <property type="molecule type" value="Genomic_DNA"/>
</dbReference>
<dbReference type="CDD" id="cd15831">
    <property type="entry name" value="BTAD"/>
    <property type="match status" value="1"/>
</dbReference>
<dbReference type="InterPro" id="IPR001867">
    <property type="entry name" value="OmpR/PhoB-type_DNA-bd"/>
</dbReference>
<dbReference type="InterPro" id="IPR027417">
    <property type="entry name" value="P-loop_NTPase"/>
</dbReference>
<dbReference type="InterPro" id="IPR019734">
    <property type="entry name" value="TPR_rpt"/>
</dbReference>
<dbReference type="SUPFAM" id="SSF46894">
    <property type="entry name" value="C-terminal effector domain of the bipartite response regulators"/>
    <property type="match status" value="1"/>
</dbReference>
<accession>A0ABP6ZL11</accession>
<dbReference type="InterPro" id="IPR051677">
    <property type="entry name" value="AfsR-DnrI-RedD_regulator"/>
</dbReference>
<dbReference type="SUPFAM" id="SSF48452">
    <property type="entry name" value="TPR-like"/>
    <property type="match status" value="2"/>
</dbReference>
<dbReference type="InterPro" id="IPR005158">
    <property type="entry name" value="BTAD"/>
</dbReference>
<dbReference type="PANTHER" id="PTHR35807">
    <property type="entry name" value="TRANSCRIPTIONAL REGULATOR REDD-RELATED"/>
    <property type="match status" value="1"/>
</dbReference>
<dbReference type="Gene3D" id="1.10.10.10">
    <property type="entry name" value="Winged helix-like DNA-binding domain superfamily/Winged helix DNA-binding domain"/>
    <property type="match status" value="1"/>
</dbReference>
<gene>
    <name evidence="8" type="ORF">GCM10022236_11240</name>
</gene>
<evidence type="ECO:0000259" key="7">
    <source>
        <dbReference type="PROSITE" id="PS51755"/>
    </source>
</evidence>
<evidence type="ECO:0000256" key="1">
    <source>
        <dbReference type="ARBA" id="ARBA00005820"/>
    </source>
</evidence>
<dbReference type="PROSITE" id="PS51755">
    <property type="entry name" value="OMPR_PHOB"/>
    <property type="match status" value="1"/>
</dbReference>
<evidence type="ECO:0000256" key="5">
    <source>
        <dbReference type="PROSITE-ProRule" id="PRU01091"/>
    </source>
</evidence>
<dbReference type="Pfam" id="PF13424">
    <property type="entry name" value="TPR_12"/>
    <property type="match status" value="1"/>
</dbReference>
<keyword evidence="9" id="KW-1185">Reference proteome</keyword>
<evidence type="ECO:0000313" key="9">
    <source>
        <dbReference type="Proteomes" id="UP001501490"/>
    </source>
</evidence>
<comment type="similarity">
    <text evidence="1">Belongs to the AfsR/DnrI/RedD regulatory family.</text>
</comment>
<dbReference type="Gene3D" id="3.40.50.300">
    <property type="entry name" value="P-loop containing nucleotide triphosphate hydrolases"/>
    <property type="match status" value="1"/>
</dbReference>
<evidence type="ECO:0000313" key="8">
    <source>
        <dbReference type="EMBL" id="GAA3611268.1"/>
    </source>
</evidence>
<dbReference type="SMART" id="SM00862">
    <property type="entry name" value="Trans_reg_C"/>
    <property type="match status" value="1"/>
</dbReference>
<feature type="region of interest" description="Disordered" evidence="6">
    <location>
        <begin position="1"/>
        <end position="23"/>
    </location>
</feature>
<evidence type="ECO:0000256" key="2">
    <source>
        <dbReference type="ARBA" id="ARBA00023015"/>
    </source>
</evidence>
<dbReference type="SUPFAM" id="SSF52540">
    <property type="entry name" value="P-loop containing nucleoside triphosphate hydrolases"/>
    <property type="match status" value="1"/>
</dbReference>
<keyword evidence="2" id="KW-0805">Transcription regulation</keyword>
<evidence type="ECO:0000256" key="3">
    <source>
        <dbReference type="ARBA" id="ARBA00023125"/>
    </source>
</evidence>
<evidence type="ECO:0000256" key="6">
    <source>
        <dbReference type="SAM" id="MobiDB-lite"/>
    </source>
</evidence>
<protein>
    <submittedName>
        <fullName evidence="8">BTAD domain-containing putative transcriptional regulator</fullName>
    </submittedName>
</protein>
<feature type="DNA-binding region" description="OmpR/PhoB-type" evidence="5">
    <location>
        <begin position="18"/>
        <end position="116"/>
    </location>
</feature>
<sequence length="911" mass="95522">MGRDRERSLRVTPRARSENDATSRPAVRLLGPLSVEYDGRRVDLGPARQRSVLAVLLLAAGRPVGIGELAERVWGQEPPVAAGQALRSYICRLRQSLSGVAGLSIERSAGGYVLACDPDTVDLARACRLRGLARSRLDSGDAAAALVALGEAMEISREEPLAGLASPWLDDQRRALAHERRCLELEHNDLALRLGEAERILPALIAASAAEPYDERLAGQLVLALHRTGRTSEALTTYDRVRRRLRDELGTEPGPALREVQQLVLQSGSAARPTGRRGDGSGGDRPVPHQLPPGPAGFVDRLDQRVRLDRALLRDTTECRVVALTGTGGVGKTSLAVRWARDHAADFPDGQLFVDLRGFDSGRRPMSTESALHCLVLALGADPAAVPAELDALVGLYRTLLAGRRVLVVADNAADSAHARPLLPPSGPAAAMVTSRSAMTGLAADPGATLLPLAMLAPNGSRALLSERLGADRVATEPAAVASIVAACAGLPLALAVVAGRGALTPHLPLAALAEELSDELTRLSALGGDDPARDLETALASSVAALAPATAEAFALLGLAPGPTLAPDAVAAVCGVPPARAAALLRDLAALHLVEQPYAGRFRMHDLVKLYAAQLGRARPDAGAAVDRLLDFYRGRAGQPGRVGEEYVAAETAALVAATELASGTGRDAAACDLAHCLEDRLGAIGCWRELGRLSELAVAGAARLADPRREIAALVGLGRSRIGLRAFGPAAPVLELALQRAQRLADPGVEAGVHRALARLAAKQGRHDLALPHDVRALELQATAGDRLGQANSYNAIGWHQAHLDAAAEALPNCRRALALFEELDDRSGQAITLDSIGYALGALGRHDEAVWAYRRSAELAEQLGWRVIRAETLSSLAQSYAAAGRGEDARRARADAAGLLRLAGVLAA</sequence>
<dbReference type="InterPro" id="IPR011990">
    <property type="entry name" value="TPR-like_helical_dom_sf"/>
</dbReference>
<dbReference type="SMART" id="SM01043">
    <property type="entry name" value="BTAD"/>
    <property type="match status" value="1"/>
</dbReference>
<dbReference type="PANTHER" id="PTHR35807:SF1">
    <property type="entry name" value="TRANSCRIPTIONAL REGULATOR REDD"/>
    <property type="match status" value="1"/>
</dbReference>
<reference evidence="9" key="1">
    <citation type="journal article" date="2019" name="Int. J. Syst. Evol. Microbiol.">
        <title>The Global Catalogue of Microorganisms (GCM) 10K type strain sequencing project: providing services to taxonomists for standard genome sequencing and annotation.</title>
        <authorList>
            <consortium name="The Broad Institute Genomics Platform"/>
            <consortium name="The Broad Institute Genome Sequencing Center for Infectious Disease"/>
            <person name="Wu L."/>
            <person name="Ma J."/>
        </authorList>
    </citation>
    <scope>NUCLEOTIDE SEQUENCE [LARGE SCALE GENOMIC DNA]</scope>
    <source>
        <strain evidence="9">JCM 16929</strain>
    </source>
</reference>
<dbReference type="Pfam" id="PF00486">
    <property type="entry name" value="Trans_reg_C"/>
    <property type="match status" value="1"/>
</dbReference>
<dbReference type="SMART" id="SM00028">
    <property type="entry name" value="TPR"/>
    <property type="match status" value="4"/>
</dbReference>
<name>A0ABP6ZL11_9ACTN</name>
<proteinExistence type="inferred from homology"/>
<comment type="caution">
    <text evidence="8">The sequence shown here is derived from an EMBL/GenBank/DDBJ whole genome shotgun (WGS) entry which is preliminary data.</text>
</comment>
<feature type="domain" description="OmpR/PhoB-type" evidence="7">
    <location>
        <begin position="18"/>
        <end position="116"/>
    </location>
</feature>